<proteinExistence type="inferred from homology"/>
<keyword evidence="3" id="KW-0285">Flavoprotein</keyword>
<dbReference type="NCBIfam" id="TIGR00136">
    <property type="entry name" value="mnmG_gidA"/>
    <property type="match status" value="1"/>
</dbReference>
<sequence length="637" mass="70649">FSVCVIGAGHAGCEAAAAASRSGAKTLLLTKSVENIGELSCNPSIGGVGKGTLVREVDAMDGLMGRVADMSGIMFRMLNATKGSAVWGPRAQIDRKLYKRHMKKELAKYQENLHIRAADVFDLVFDHDHNPDAVWGRIKGVRLNTGEIIPCSQVIVCTGTFLGGEIHIGPKTFPAGRINEDPSIGLSGSLRAAGFRLGRLQTGTPARLNGKTVNFTTLDRQDGDQVPAPFSFLNDVVPNASNQVPCYMTRTNPATHQIVKDNMHRSVHIQETKKGPRYCPSLEAKILRFDRDAHTVWLEPEGYDSDVIYPNGISCSLPEEVQEPMMRTIEGLESVKMVRPAYGVEYDYVDPRELLPTLETKRIKGLFLAGQINGTTGYEEAAAQGIVAGINAGLAALQRPPFVLTRAESFIGVLIDDLIVKGADEPYRMLTSRSEYRMTLRPENSDMRLTAKAYNAGVVSDERWRAFSQTLQTYNQIIDVLKGCVLSTQGWKSRGYTVPLDGKMRSAFDLLRYQTISSAEFVKDIPLLTNTDPRLLARIDTEGRYQPFLARQQADLRDFMVDEGLLLDPMMDYRTVKGLSSEIRERLYKVRPTTIGAARRMEGMTPSSMVHLLRHAKRTFGRDRERGRFDDVDAPSV</sequence>
<dbReference type="Gene3D" id="3.50.50.60">
    <property type="entry name" value="FAD/NAD(P)-binding domain"/>
    <property type="match status" value="2"/>
</dbReference>
<organism evidence="7 8">
    <name type="scientific">Armillaria novae-zelandiae</name>
    <dbReference type="NCBI Taxonomy" id="153914"/>
    <lineage>
        <taxon>Eukaryota</taxon>
        <taxon>Fungi</taxon>
        <taxon>Dikarya</taxon>
        <taxon>Basidiomycota</taxon>
        <taxon>Agaricomycotina</taxon>
        <taxon>Agaricomycetes</taxon>
        <taxon>Agaricomycetidae</taxon>
        <taxon>Agaricales</taxon>
        <taxon>Marasmiineae</taxon>
        <taxon>Physalacriaceae</taxon>
        <taxon>Armillaria</taxon>
    </lineage>
</organism>
<dbReference type="GO" id="GO:0030488">
    <property type="term" value="P:tRNA methylation"/>
    <property type="evidence" value="ECO:0007669"/>
    <property type="project" value="TreeGrafter"/>
</dbReference>
<dbReference type="HAMAP" id="MF_00129">
    <property type="entry name" value="MnmG_GidA"/>
    <property type="match status" value="1"/>
</dbReference>
<dbReference type="FunFam" id="3.50.50.60:FF:000002">
    <property type="entry name" value="tRNA uridine 5-carboxymethylaminomethyl modification enzyme MnmG"/>
    <property type="match status" value="1"/>
</dbReference>
<dbReference type="PANTHER" id="PTHR11806:SF0">
    <property type="entry name" value="PROTEIN MTO1 HOMOLOG, MITOCHONDRIAL"/>
    <property type="match status" value="1"/>
</dbReference>
<reference evidence="7" key="1">
    <citation type="submission" date="2023-06" db="EMBL/GenBank/DDBJ databases">
        <authorList>
            <consortium name="Lawrence Berkeley National Laboratory"/>
            <person name="Ahrendt S."/>
            <person name="Sahu N."/>
            <person name="Indic B."/>
            <person name="Wong-Bajracharya J."/>
            <person name="Merenyi Z."/>
            <person name="Ke H.-M."/>
            <person name="Monk M."/>
            <person name="Kocsube S."/>
            <person name="Drula E."/>
            <person name="Lipzen A."/>
            <person name="Balint B."/>
            <person name="Henrissat B."/>
            <person name="Andreopoulos B."/>
            <person name="Martin F.M."/>
            <person name="Harder C.B."/>
            <person name="Rigling D."/>
            <person name="Ford K.L."/>
            <person name="Foster G.D."/>
            <person name="Pangilinan J."/>
            <person name="Papanicolaou A."/>
            <person name="Barry K."/>
            <person name="LaButti K."/>
            <person name="Viragh M."/>
            <person name="Koriabine M."/>
            <person name="Yan M."/>
            <person name="Riley R."/>
            <person name="Champramary S."/>
            <person name="Plett K.L."/>
            <person name="Tsai I.J."/>
            <person name="Slot J."/>
            <person name="Sipos G."/>
            <person name="Plett J."/>
            <person name="Nagy L.G."/>
            <person name="Grigoriev I.V."/>
        </authorList>
    </citation>
    <scope>NUCLEOTIDE SEQUENCE</scope>
    <source>
        <strain evidence="7">ICMP 16352</strain>
    </source>
</reference>
<evidence type="ECO:0000256" key="1">
    <source>
        <dbReference type="ARBA" id="ARBA00001974"/>
    </source>
</evidence>
<dbReference type="GO" id="GO:0070899">
    <property type="term" value="P:mitochondrial tRNA wobble uridine modification"/>
    <property type="evidence" value="ECO:0007669"/>
    <property type="project" value="UniProtKB-ARBA"/>
</dbReference>
<dbReference type="Gene3D" id="1.10.150.570">
    <property type="entry name" value="GidA associated domain, C-terminal subdomain"/>
    <property type="match status" value="1"/>
</dbReference>
<comment type="similarity">
    <text evidence="2">Belongs to the MnmG family.</text>
</comment>
<dbReference type="AlphaFoldDB" id="A0AA39NN01"/>
<accession>A0AA39NN01</accession>
<dbReference type="EMBL" id="JAUEPR010000069">
    <property type="protein sequence ID" value="KAK0468633.1"/>
    <property type="molecule type" value="Genomic_DNA"/>
</dbReference>
<comment type="cofactor">
    <cofactor evidence="1">
        <name>FAD</name>
        <dbReference type="ChEBI" id="CHEBI:57692"/>
    </cofactor>
</comment>
<evidence type="ECO:0000256" key="3">
    <source>
        <dbReference type="ARBA" id="ARBA00022630"/>
    </source>
</evidence>
<comment type="function">
    <text evidence="5">Component of the MSS1-MTO1 complex that catalyzes the 5-carboxymethylaminomethyluridine (cmnm(5)U) modification at the 34th wobble position (U34) of mitochondrial tRNAs.</text>
</comment>
<dbReference type="InterPro" id="IPR020595">
    <property type="entry name" value="MnmG-rel_CS"/>
</dbReference>
<name>A0AA39NN01_9AGAR</name>
<dbReference type="SMART" id="SM01228">
    <property type="entry name" value="GIDA_assoc_3"/>
    <property type="match status" value="1"/>
</dbReference>
<evidence type="ECO:0000259" key="6">
    <source>
        <dbReference type="SMART" id="SM01228"/>
    </source>
</evidence>
<evidence type="ECO:0000313" key="7">
    <source>
        <dbReference type="EMBL" id="KAK0468633.1"/>
    </source>
</evidence>
<dbReference type="PROSITE" id="PS01281">
    <property type="entry name" value="GIDA_2"/>
    <property type="match status" value="1"/>
</dbReference>
<dbReference type="InterPro" id="IPR036188">
    <property type="entry name" value="FAD/NAD-bd_sf"/>
</dbReference>
<dbReference type="Pfam" id="PF01134">
    <property type="entry name" value="GIDA"/>
    <property type="match status" value="1"/>
</dbReference>
<comment type="caution">
    <text evidence="7">The sequence shown here is derived from an EMBL/GenBank/DDBJ whole genome shotgun (WGS) entry which is preliminary data.</text>
</comment>
<dbReference type="InterPro" id="IPR044920">
    <property type="entry name" value="MnmG_C_subdom_sf"/>
</dbReference>
<evidence type="ECO:0000256" key="2">
    <source>
        <dbReference type="ARBA" id="ARBA00007653"/>
    </source>
</evidence>
<feature type="non-terminal residue" evidence="7">
    <location>
        <position position="1"/>
    </location>
</feature>
<evidence type="ECO:0000256" key="4">
    <source>
        <dbReference type="ARBA" id="ARBA00022827"/>
    </source>
</evidence>
<dbReference type="SUPFAM" id="SSF51905">
    <property type="entry name" value="FAD/NAD(P)-binding domain"/>
    <property type="match status" value="1"/>
</dbReference>
<keyword evidence="4" id="KW-0274">FAD</keyword>
<dbReference type="FunFam" id="1.10.150.570:FF:000001">
    <property type="entry name" value="tRNA uridine 5-carboxymethylaminomethyl modification enzyme MnmG"/>
    <property type="match status" value="1"/>
</dbReference>
<keyword evidence="8" id="KW-1185">Reference proteome</keyword>
<evidence type="ECO:0000313" key="8">
    <source>
        <dbReference type="Proteomes" id="UP001175227"/>
    </source>
</evidence>
<dbReference type="InterPro" id="IPR040131">
    <property type="entry name" value="MnmG_N"/>
</dbReference>
<dbReference type="FunFam" id="3.50.50.60:FF:000082">
    <property type="entry name" value="protein MTO1 homolog, mitochondrial isoform X1"/>
    <property type="match status" value="1"/>
</dbReference>
<dbReference type="Proteomes" id="UP001175227">
    <property type="component" value="Unassembled WGS sequence"/>
</dbReference>
<dbReference type="Pfam" id="PF13932">
    <property type="entry name" value="SAM_GIDA_C"/>
    <property type="match status" value="1"/>
</dbReference>
<dbReference type="GO" id="GO:0005739">
    <property type="term" value="C:mitochondrion"/>
    <property type="evidence" value="ECO:0007669"/>
    <property type="project" value="GOC"/>
</dbReference>
<dbReference type="InterPro" id="IPR004416">
    <property type="entry name" value="MnmG"/>
</dbReference>
<dbReference type="InterPro" id="IPR049312">
    <property type="entry name" value="GIDA_C_N"/>
</dbReference>
<dbReference type="GO" id="GO:0050660">
    <property type="term" value="F:flavin adenine dinucleotide binding"/>
    <property type="evidence" value="ECO:0007669"/>
    <property type="project" value="InterPro"/>
</dbReference>
<dbReference type="PANTHER" id="PTHR11806">
    <property type="entry name" value="GLUCOSE INHIBITED DIVISION PROTEIN A"/>
    <property type="match status" value="1"/>
</dbReference>
<dbReference type="PROSITE" id="PS01280">
    <property type="entry name" value="GIDA_1"/>
    <property type="match status" value="1"/>
</dbReference>
<feature type="domain" description="tRNA uridine 5-carboxymethylaminomethyl modification enzyme C-terminal subdomain" evidence="6">
    <location>
        <begin position="543"/>
        <end position="614"/>
    </location>
</feature>
<gene>
    <name evidence="7" type="ORF">IW261DRAFT_1345924</name>
</gene>
<dbReference type="Pfam" id="PF21680">
    <property type="entry name" value="GIDA_C_1st"/>
    <property type="match status" value="1"/>
</dbReference>
<dbReference type="InterPro" id="IPR047001">
    <property type="entry name" value="MnmG_C_subdom"/>
</dbReference>
<dbReference type="InterPro" id="IPR026904">
    <property type="entry name" value="MnmG_C"/>
</dbReference>
<dbReference type="InterPro" id="IPR002218">
    <property type="entry name" value="MnmG-rel"/>
</dbReference>
<evidence type="ECO:0000256" key="5">
    <source>
        <dbReference type="ARBA" id="ARBA00054993"/>
    </source>
</evidence>
<protein>
    <submittedName>
        <fullName evidence="7">Mitochondrial translation optimization protein</fullName>
    </submittedName>
</protein>